<evidence type="ECO:0000313" key="2">
    <source>
        <dbReference type="Proteomes" id="UP001162483"/>
    </source>
</evidence>
<protein>
    <submittedName>
        <fullName evidence="1">Uncharacterized protein</fullName>
    </submittedName>
</protein>
<dbReference type="Proteomes" id="UP001162483">
    <property type="component" value="Unassembled WGS sequence"/>
</dbReference>
<sequence>ATYLSLGPVVCSLQPVSPAVLYSRRPASSLWAPGCEPATHCACVSSVALHEWSCSLLGPVTCPKRLQGGRTPRRSDRKWERVPVKFGYLLPPPPPLKRGSSP</sequence>
<evidence type="ECO:0000313" key="1">
    <source>
        <dbReference type="EMBL" id="CAI9581828.1"/>
    </source>
</evidence>
<keyword evidence="2" id="KW-1185">Reference proteome</keyword>
<proteinExistence type="predicted"/>
<name>A0ABN9EAU6_9NEOB</name>
<feature type="non-terminal residue" evidence="1">
    <location>
        <position position="1"/>
    </location>
</feature>
<accession>A0ABN9EAU6</accession>
<comment type="caution">
    <text evidence="1">The sequence shown here is derived from an EMBL/GenBank/DDBJ whole genome shotgun (WGS) entry which is preliminary data.</text>
</comment>
<gene>
    <name evidence="1" type="ORF">SPARVUS_LOCUS9558463</name>
</gene>
<dbReference type="EMBL" id="CATNWA010015314">
    <property type="protein sequence ID" value="CAI9581828.1"/>
    <property type="molecule type" value="Genomic_DNA"/>
</dbReference>
<reference evidence="1" key="1">
    <citation type="submission" date="2023-05" db="EMBL/GenBank/DDBJ databases">
        <authorList>
            <person name="Stuckert A."/>
        </authorList>
    </citation>
    <scope>NUCLEOTIDE SEQUENCE</scope>
</reference>
<organism evidence="1 2">
    <name type="scientific">Staurois parvus</name>
    <dbReference type="NCBI Taxonomy" id="386267"/>
    <lineage>
        <taxon>Eukaryota</taxon>
        <taxon>Metazoa</taxon>
        <taxon>Chordata</taxon>
        <taxon>Craniata</taxon>
        <taxon>Vertebrata</taxon>
        <taxon>Euteleostomi</taxon>
        <taxon>Amphibia</taxon>
        <taxon>Batrachia</taxon>
        <taxon>Anura</taxon>
        <taxon>Neobatrachia</taxon>
        <taxon>Ranoidea</taxon>
        <taxon>Ranidae</taxon>
        <taxon>Staurois</taxon>
    </lineage>
</organism>